<feature type="domain" description="Kazal-like" evidence="6">
    <location>
        <begin position="160"/>
        <end position="211"/>
    </location>
</feature>
<keyword evidence="2" id="KW-0722">Serine protease inhibitor</keyword>
<evidence type="ECO:0000256" key="5">
    <source>
        <dbReference type="SAM" id="SignalP"/>
    </source>
</evidence>
<dbReference type="VEuPathDB" id="FungiDB:PYU1_G009681"/>
<feature type="domain" description="Kazal-like" evidence="6">
    <location>
        <begin position="234"/>
        <end position="285"/>
    </location>
</feature>
<dbReference type="AlphaFoldDB" id="K3WXK1"/>
<dbReference type="InterPro" id="IPR002350">
    <property type="entry name" value="Kazal_dom"/>
</dbReference>
<name>K3WXK1_GLOUD</name>
<dbReference type="EnsemblProtists" id="PYU1_T009699">
    <property type="protein sequence ID" value="PYU1_T009699"/>
    <property type="gene ID" value="PYU1_G009681"/>
</dbReference>
<keyword evidence="1" id="KW-0646">Protease inhibitor</keyword>
<dbReference type="Gene3D" id="3.30.60.30">
    <property type="match status" value="4"/>
</dbReference>
<proteinExistence type="predicted"/>
<feature type="compositionally biased region" description="Low complexity" evidence="4">
    <location>
        <begin position="78"/>
        <end position="93"/>
    </location>
</feature>
<dbReference type="eggNOG" id="KOG3649">
    <property type="taxonomic scope" value="Eukaryota"/>
</dbReference>
<reference evidence="8" key="2">
    <citation type="submission" date="2010-04" db="EMBL/GenBank/DDBJ databases">
        <authorList>
            <person name="Buell R."/>
            <person name="Hamilton J."/>
            <person name="Hostetler J."/>
        </authorList>
    </citation>
    <scope>NUCLEOTIDE SEQUENCE [LARGE SCALE GENOMIC DNA]</scope>
    <source>
        <strain evidence="8">DAOM:BR144</strain>
    </source>
</reference>
<feature type="chain" id="PRO_5003868162" description="Kazal-like domain-containing protein" evidence="5">
    <location>
        <begin position="24"/>
        <end position="406"/>
    </location>
</feature>
<sequence length="406" mass="43027">MKTFSPWLLALALVAAQTTTTDADKIDCDNRSVCTDKDPNVCGSDGDTYVNKCTFESAYCDEPNELFFIVSDGACVEPPSSSPSPLSEEVSVPNPAPTPAPTFTIDPTTTPYLEPPAEDEEEDLVEYAPTTTPSPSASATQQSSGSASASDQPEEVDANDMSKLYCQIKCALDGVPVCGTDGKPYINDCHLLAAKCKFPNLAKAYNGACVEGQSSASTSTSTTTVEVTASGSATTVKTKCNPICARVYEPVCGSNSVTYANQCLLDYAACKNPRVTKLSNGKCIAKKKGKGCVPVACTSEEDPVCASNGASYLNTCMFENAQCQFPELSILHEGECNEDTVLKCSTLTCPKYTECREDADLEIAYCADVCAAERCGEHEECQLLDAECFTAPCSPIATCVPIESIE</sequence>
<dbReference type="InterPro" id="IPR036058">
    <property type="entry name" value="Kazal_dom_sf"/>
</dbReference>
<dbReference type="CDD" id="cd00104">
    <property type="entry name" value="KAZAL_FS"/>
    <property type="match status" value="4"/>
</dbReference>
<dbReference type="Proteomes" id="UP000019132">
    <property type="component" value="Unassembled WGS sequence"/>
</dbReference>
<feature type="compositionally biased region" description="Low complexity" evidence="4">
    <location>
        <begin position="101"/>
        <end position="112"/>
    </location>
</feature>
<evidence type="ECO:0000313" key="8">
    <source>
        <dbReference type="Proteomes" id="UP000019132"/>
    </source>
</evidence>
<dbReference type="InterPro" id="IPR050653">
    <property type="entry name" value="Prot_Inhib_GrowthFact_Antg"/>
</dbReference>
<protein>
    <recommendedName>
        <fullName evidence="6">Kazal-like domain-containing protein</fullName>
    </recommendedName>
</protein>
<evidence type="ECO:0000313" key="7">
    <source>
        <dbReference type="EnsemblProtists" id="PYU1_T009699"/>
    </source>
</evidence>
<evidence type="ECO:0000259" key="6">
    <source>
        <dbReference type="PROSITE" id="PS51465"/>
    </source>
</evidence>
<reference evidence="7" key="3">
    <citation type="submission" date="2015-02" db="UniProtKB">
        <authorList>
            <consortium name="EnsemblProtists"/>
        </authorList>
    </citation>
    <scope>IDENTIFICATION</scope>
    <source>
        <strain evidence="7">DAOM BR144</strain>
    </source>
</reference>
<dbReference type="PROSITE" id="PS51465">
    <property type="entry name" value="KAZAL_2"/>
    <property type="match status" value="4"/>
</dbReference>
<dbReference type="SMART" id="SM00280">
    <property type="entry name" value="KAZAL"/>
    <property type="match status" value="4"/>
</dbReference>
<dbReference type="SUPFAM" id="SSF100895">
    <property type="entry name" value="Kazal-type serine protease inhibitors"/>
    <property type="match status" value="4"/>
</dbReference>
<organism evidence="7 8">
    <name type="scientific">Globisporangium ultimum (strain ATCC 200006 / CBS 805.95 / DAOM BR144)</name>
    <name type="common">Pythium ultimum</name>
    <dbReference type="NCBI Taxonomy" id="431595"/>
    <lineage>
        <taxon>Eukaryota</taxon>
        <taxon>Sar</taxon>
        <taxon>Stramenopiles</taxon>
        <taxon>Oomycota</taxon>
        <taxon>Peronosporomycetes</taxon>
        <taxon>Pythiales</taxon>
        <taxon>Pythiaceae</taxon>
        <taxon>Globisporangium</taxon>
    </lineage>
</organism>
<dbReference type="InParanoid" id="K3WXK1"/>
<feature type="domain" description="Kazal-like" evidence="6">
    <location>
        <begin position="286"/>
        <end position="338"/>
    </location>
</feature>
<dbReference type="STRING" id="431595.K3WXK1"/>
<dbReference type="OMA" id="CNPMCER"/>
<feature type="signal peptide" evidence="5">
    <location>
        <begin position="1"/>
        <end position="23"/>
    </location>
</feature>
<feature type="compositionally biased region" description="Acidic residues" evidence="4">
    <location>
        <begin position="116"/>
        <end position="125"/>
    </location>
</feature>
<keyword evidence="3" id="KW-1015">Disulfide bond</keyword>
<dbReference type="HOGENOM" id="CLU_553791_0_0_1"/>
<feature type="domain" description="Kazal-like" evidence="6">
    <location>
        <begin position="22"/>
        <end position="77"/>
    </location>
</feature>
<keyword evidence="5" id="KW-0732">Signal</keyword>
<dbReference type="PANTHER" id="PTHR10913">
    <property type="entry name" value="FOLLISTATIN-RELATED"/>
    <property type="match status" value="1"/>
</dbReference>
<dbReference type="PANTHER" id="PTHR10913:SF45">
    <property type="entry name" value="FOLLISTATIN, ISOFORM A-RELATED"/>
    <property type="match status" value="1"/>
</dbReference>
<feature type="region of interest" description="Disordered" evidence="4">
    <location>
        <begin position="78"/>
        <end position="156"/>
    </location>
</feature>
<evidence type="ECO:0000256" key="2">
    <source>
        <dbReference type="ARBA" id="ARBA00022900"/>
    </source>
</evidence>
<dbReference type="Pfam" id="PF07648">
    <property type="entry name" value="Kazal_2"/>
    <property type="match status" value="4"/>
</dbReference>
<dbReference type="GO" id="GO:0005576">
    <property type="term" value="C:extracellular region"/>
    <property type="evidence" value="ECO:0007669"/>
    <property type="project" value="TreeGrafter"/>
</dbReference>
<accession>K3WXK1</accession>
<feature type="compositionally biased region" description="Low complexity" evidence="4">
    <location>
        <begin position="126"/>
        <end position="151"/>
    </location>
</feature>
<reference evidence="8" key="1">
    <citation type="journal article" date="2010" name="Genome Biol.">
        <title>Genome sequence of the necrotrophic plant pathogen Pythium ultimum reveals original pathogenicity mechanisms and effector repertoire.</title>
        <authorList>
            <person name="Levesque C.A."/>
            <person name="Brouwer H."/>
            <person name="Cano L."/>
            <person name="Hamilton J.P."/>
            <person name="Holt C."/>
            <person name="Huitema E."/>
            <person name="Raffaele S."/>
            <person name="Robideau G.P."/>
            <person name="Thines M."/>
            <person name="Win J."/>
            <person name="Zerillo M.M."/>
            <person name="Beakes G.W."/>
            <person name="Boore J.L."/>
            <person name="Busam D."/>
            <person name="Dumas B."/>
            <person name="Ferriera S."/>
            <person name="Fuerstenberg S.I."/>
            <person name="Gachon C.M."/>
            <person name="Gaulin E."/>
            <person name="Govers F."/>
            <person name="Grenville-Briggs L."/>
            <person name="Horner N."/>
            <person name="Hostetler J."/>
            <person name="Jiang R.H."/>
            <person name="Johnson J."/>
            <person name="Krajaejun T."/>
            <person name="Lin H."/>
            <person name="Meijer H.J."/>
            <person name="Moore B."/>
            <person name="Morris P."/>
            <person name="Phuntmart V."/>
            <person name="Puiu D."/>
            <person name="Shetty J."/>
            <person name="Stajich J.E."/>
            <person name="Tripathy S."/>
            <person name="Wawra S."/>
            <person name="van West P."/>
            <person name="Whitty B.R."/>
            <person name="Coutinho P.M."/>
            <person name="Henrissat B."/>
            <person name="Martin F."/>
            <person name="Thomas P.D."/>
            <person name="Tyler B.M."/>
            <person name="De Vries R.P."/>
            <person name="Kamoun S."/>
            <person name="Yandell M."/>
            <person name="Tisserat N."/>
            <person name="Buell C.R."/>
        </authorList>
    </citation>
    <scope>NUCLEOTIDE SEQUENCE</scope>
    <source>
        <strain evidence="8">DAOM:BR144</strain>
    </source>
</reference>
<dbReference type="EMBL" id="GL376615">
    <property type="status" value="NOT_ANNOTATED_CDS"/>
    <property type="molecule type" value="Genomic_DNA"/>
</dbReference>
<evidence type="ECO:0000256" key="1">
    <source>
        <dbReference type="ARBA" id="ARBA00022690"/>
    </source>
</evidence>
<keyword evidence="8" id="KW-1185">Reference proteome</keyword>
<evidence type="ECO:0000256" key="3">
    <source>
        <dbReference type="ARBA" id="ARBA00023157"/>
    </source>
</evidence>
<evidence type="ECO:0000256" key="4">
    <source>
        <dbReference type="SAM" id="MobiDB-lite"/>
    </source>
</evidence>